<keyword evidence="15" id="KW-1185">Reference proteome</keyword>
<evidence type="ECO:0000256" key="6">
    <source>
        <dbReference type="ARBA" id="ARBA00022827"/>
    </source>
</evidence>
<name>A0A3G8JQ61_9ACTN</name>
<evidence type="ECO:0000256" key="9">
    <source>
        <dbReference type="ARBA" id="ARBA00048670"/>
    </source>
</evidence>
<evidence type="ECO:0000313" key="14">
    <source>
        <dbReference type="EMBL" id="AZG47227.1"/>
    </source>
</evidence>
<evidence type="ECO:0000256" key="5">
    <source>
        <dbReference type="ARBA" id="ARBA00022630"/>
    </source>
</evidence>
<dbReference type="SUPFAM" id="SSF52518">
    <property type="entry name" value="Thiamin diphosphate-binding fold (THDP-binding)"/>
    <property type="match status" value="2"/>
</dbReference>
<dbReference type="GO" id="GO:0009099">
    <property type="term" value="P:L-valine biosynthetic process"/>
    <property type="evidence" value="ECO:0007669"/>
    <property type="project" value="UniProtKB-UniPathway"/>
</dbReference>
<dbReference type="InterPro" id="IPR011766">
    <property type="entry name" value="TPP_enzyme_TPP-bd"/>
</dbReference>
<dbReference type="UniPathway" id="UPA00047">
    <property type="reaction ID" value="UER00055"/>
</dbReference>
<dbReference type="PANTHER" id="PTHR18968:SF167">
    <property type="entry name" value="ACETOLACTATE SYNTHASE LARGE SUBUNIT ILVB2-RELATED"/>
    <property type="match status" value="1"/>
</dbReference>
<keyword evidence="14" id="KW-0012">Acyltransferase</keyword>
<dbReference type="Gene3D" id="3.40.50.970">
    <property type="match status" value="2"/>
</dbReference>
<evidence type="ECO:0000256" key="10">
    <source>
        <dbReference type="RuleBase" id="RU362132"/>
    </source>
</evidence>
<comment type="catalytic activity">
    <reaction evidence="9">
        <text>2 pyruvate + H(+) = (2S)-2-acetolactate + CO2</text>
        <dbReference type="Rhea" id="RHEA:25249"/>
        <dbReference type="ChEBI" id="CHEBI:15361"/>
        <dbReference type="ChEBI" id="CHEBI:15378"/>
        <dbReference type="ChEBI" id="CHEBI:16526"/>
        <dbReference type="ChEBI" id="CHEBI:58476"/>
        <dbReference type="EC" id="2.2.1.6"/>
    </reaction>
</comment>
<dbReference type="Proteomes" id="UP000271469">
    <property type="component" value="Chromosome"/>
</dbReference>
<dbReference type="Pfam" id="PF02776">
    <property type="entry name" value="TPP_enzyme_N"/>
    <property type="match status" value="1"/>
</dbReference>
<dbReference type="Pfam" id="PF00205">
    <property type="entry name" value="TPP_enzyme_M"/>
    <property type="match status" value="1"/>
</dbReference>
<dbReference type="InterPro" id="IPR029035">
    <property type="entry name" value="DHS-like_NAD/FAD-binding_dom"/>
</dbReference>
<keyword evidence="8" id="KW-0100">Branched-chain amino acid biosynthesis</keyword>
<evidence type="ECO:0000256" key="2">
    <source>
        <dbReference type="ARBA" id="ARBA00005025"/>
    </source>
</evidence>
<dbReference type="GO" id="GO:0050660">
    <property type="term" value="F:flavin adenine dinucleotide binding"/>
    <property type="evidence" value="ECO:0007669"/>
    <property type="project" value="TreeGrafter"/>
</dbReference>
<evidence type="ECO:0000256" key="1">
    <source>
        <dbReference type="ARBA" id="ARBA00004974"/>
    </source>
</evidence>
<evidence type="ECO:0000259" key="13">
    <source>
        <dbReference type="Pfam" id="PF02776"/>
    </source>
</evidence>
<evidence type="ECO:0000259" key="11">
    <source>
        <dbReference type="Pfam" id="PF00205"/>
    </source>
</evidence>
<dbReference type="InterPro" id="IPR045229">
    <property type="entry name" value="TPP_enz"/>
</dbReference>
<feature type="domain" description="Thiamine pyrophosphate enzyme N-terminal TPP-binding" evidence="13">
    <location>
        <begin position="7"/>
        <end position="128"/>
    </location>
</feature>
<proteinExistence type="inferred from homology"/>
<keyword evidence="7 10" id="KW-0786">Thiamine pyrophosphate</keyword>
<evidence type="ECO:0000256" key="3">
    <source>
        <dbReference type="ARBA" id="ARBA00007812"/>
    </source>
</evidence>
<evidence type="ECO:0000256" key="7">
    <source>
        <dbReference type="ARBA" id="ARBA00023052"/>
    </source>
</evidence>
<dbReference type="GO" id="GO:0005948">
    <property type="term" value="C:acetolactate synthase complex"/>
    <property type="evidence" value="ECO:0007669"/>
    <property type="project" value="TreeGrafter"/>
</dbReference>
<dbReference type="CDD" id="cd07035">
    <property type="entry name" value="TPP_PYR_POX_like"/>
    <property type="match status" value="1"/>
</dbReference>
<dbReference type="KEGG" id="gom:D7316_03835"/>
<dbReference type="GO" id="GO:0009097">
    <property type="term" value="P:isoleucine biosynthetic process"/>
    <property type="evidence" value="ECO:0007669"/>
    <property type="project" value="UniProtKB-UniPathway"/>
</dbReference>
<evidence type="ECO:0000259" key="12">
    <source>
        <dbReference type="Pfam" id="PF02775"/>
    </source>
</evidence>
<dbReference type="GO" id="GO:0000287">
    <property type="term" value="F:magnesium ion binding"/>
    <property type="evidence" value="ECO:0007669"/>
    <property type="project" value="InterPro"/>
</dbReference>
<dbReference type="OrthoDB" id="3203527at2"/>
<accession>A0A3G8JQ61</accession>
<evidence type="ECO:0000313" key="15">
    <source>
        <dbReference type="Proteomes" id="UP000271469"/>
    </source>
</evidence>
<dbReference type="UniPathway" id="UPA00049">
    <property type="reaction ID" value="UER00059"/>
</dbReference>
<dbReference type="InterPro" id="IPR029061">
    <property type="entry name" value="THDP-binding"/>
</dbReference>
<keyword evidence="6" id="KW-0274">FAD</keyword>
<dbReference type="EMBL" id="CP033972">
    <property type="protein sequence ID" value="AZG47227.1"/>
    <property type="molecule type" value="Genomic_DNA"/>
</dbReference>
<organism evidence="14 15">
    <name type="scientific">Gordonia insulae</name>
    <dbReference type="NCBI Taxonomy" id="2420509"/>
    <lineage>
        <taxon>Bacteria</taxon>
        <taxon>Bacillati</taxon>
        <taxon>Actinomycetota</taxon>
        <taxon>Actinomycetes</taxon>
        <taxon>Mycobacteriales</taxon>
        <taxon>Gordoniaceae</taxon>
        <taxon>Gordonia</taxon>
    </lineage>
</organism>
<dbReference type="GO" id="GO:0016746">
    <property type="term" value="F:acyltransferase activity"/>
    <property type="evidence" value="ECO:0007669"/>
    <property type="project" value="UniProtKB-KW"/>
</dbReference>
<dbReference type="InterPro" id="IPR012000">
    <property type="entry name" value="Thiamin_PyroP_enz_cen_dom"/>
</dbReference>
<dbReference type="Pfam" id="PF02775">
    <property type="entry name" value="TPP_enzyme_C"/>
    <property type="match status" value="1"/>
</dbReference>
<dbReference type="Gene3D" id="3.40.50.1220">
    <property type="entry name" value="TPP-binding domain"/>
    <property type="match status" value="1"/>
</dbReference>
<dbReference type="RefSeq" id="WP_124709625.1">
    <property type="nucleotide sequence ID" value="NZ_CP033972.1"/>
</dbReference>
<dbReference type="GO" id="GO:0030976">
    <property type="term" value="F:thiamine pyrophosphate binding"/>
    <property type="evidence" value="ECO:0007669"/>
    <property type="project" value="InterPro"/>
</dbReference>
<comment type="pathway">
    <text evidence="1">Amino-acid biosynthesis; L-isoleucine biosynthesis; L-isoleucine from 2-oxobutanoate: step 1/4.</text>
</comment>
<comment type="pathway">
    <text evidence="2">Amino-acid biosynthesis; L-valine biosynthesis; L-valine from pyruvate: step 1/4.</text>
</comment>
<dbReference type="CDD" id="cd00568">
    <property type="entry name" value="TPP_enzymes"/>
    <property type="match status" value="1"/>
</dbReference>
<keyword evidence="5" id="KW-0285">Flavoprotein</keyword>
<dbReference type="EC" id="2.2.1.6" evidence="4"/>
<dbReference type="GO" id="GO:0003984">
    <property type="term" value="F:acetolactate synthase activity"/>
    <property type="evidence" value="ECO:0007669"/>
    <property type="project" value="UniProtKB-EC"/>
</dbReference>
<gene>
    <name evidence="14" type="primary">xsc_2</name>
    <name evidence="14" type="ORF">D7316_03835</name>
</gene>
<dbReference type="InterPro" id="IPR012001">
    <property type="entry name" value="Thiamin_PyroP_enz_TPP-bd_dom"/>
</dbReference>
<comment type="similarity">
    <text evidence="3 10">Belongs to the TPP enzyme family.</text>
</comment>
<protein>
    <recommendedName>
        <fullName evidence="4">acetolactate synthase</fullName>
        <ecNumber evidence="4">2.2.1.6</ecNumber>
    </recommendedName>
</protein>
<feature type="domain" description="Thiamine pyrophosphate enzyme TPP-binding" evidence="12">
    <location>
        <begin position="403"/>
        <end position="531"/>
    </location>
</feature>
<keyword evidence="14" id="KW-0808">Transferase</keyword>
<evidence type="ECO:0000256" key="8">
    <source>
        <dbReference type="ARBA" id="ARBA00023304"/>
    </source>
</evidence>
<dbReference type="SUPFAM" id="SSF52467">
    <property type="entry name" value="DHS-like NAD/FAD-binding domain"/>
    <property type="match status" value="1"/>
</dbReference>
<feature type="domain" description="Thiamine pyrophosphate enzyme central" evidence="11">
    <location>
        <begin position="208"/>
        <end position="337"/>
    </location>
</feature>
<reference evidence="14 15" key="1">
    <citation type="submission" date="2018-11" db="EMBL/GenBank/DDBJ databases">
        <title>Gordonia insulae sp. nov., isolated from an island soil.</title>
        <authorList>
            <person name="Kim Y.S."/>
            <person name="Kim S.B."/>
        </authorList>
    </citation>
    <scope>NUCLEOTIDE SEQUENCE [LARGE SCALE GENOMIC DNA]</scope>
    <source>
        <strain evidence="14 15">MMS17-SY073</strain>
    </source>
</reference>
<keyword evidence="8" id="KW-0028">Amino-acid biosynthesis</keyword>
<evidence type="ECO:0000256" key="4">
    <source>
        <dbReference type="ARBA" id="ARBA00013145"/>
    </source>
</evidence>
<sequence length="570" mass="59047">MTTYGPTVADVVGRVLADLGVGHCFGVVGSGNFVMTNALRAGGVPFTAARHEGGAATMADAYSRMSSPSHSLRSPLTDSPSLRSPLLGVVSVHQGCGLTNAMTGITEAAKSRTPMIVLAADSPAAALRSNFRIEQDALVTSVGAISDRVYSPATVVADVVRAHRTAVTQRRTVVLNVAIDVAGAAASVDGPIEAVIEPPRVRPTAESVARLVDAIRGAERPVFVAGRGARGAGPEIAELASASGALVATSAVANGLFRDDAFALGISGGFSSPTTAELISDADLIVGWGCALNMWTMRHGRLIGPQATVVQVDDDVDAIGAHRPVEIGVIGDCGLTAADVLAELGTAGPARYRTDDVRSRIAESARWRDVPVDKVPSTDKINPRELSIALDEILPADRIVSIDSGNFMGYPATHLSVPDQNGFCFTQAYQSIGLGLYTAIGAAVAQPHRLPVLGTGDGGFLMSISELDTAVRLGLPLVAIVYDDSAYGAEVHHFTDGDHDTVTFPDTDIASIARGFGAEGITVRTVEDLAGVQAWVARYSSGESVPPLVVDAKIADDGGSWWLAEAFAGH</sequence>
<dbReference type="AlphaFoldDB" id="A0A3G8JQ61"/>
<dbReference type="PANTHER" id="PTHR18968">
    <property type="entry name" value="THIAMINE PYROPHOSPHATE ENZYMES"/>
    <property type="match status" value="1"/>
</dbReference>